<gene>
    <name evidence="3" type="ORF">Q31b_51720</name>
</gene>
<dbReference type="Proteomes" id="UP000315471">
    <property type="component" value="Unassembled WGS sequence"/>
</dbReference>
<keyword evidence="4" id="KW-1185">Reference proteome</keyword>
<feature type="transmembrane region" description="Helical" evidence="1">
    <location>
        <begin position="21"/>
        <end position="44"/>
    </location>
</feature>
<evidence type="ECO:0000313" key="3">
    <source>
        <dbReference type="EMBL" id="TWU35737.1"/>
    </source>
</evidence>
<dbReference type="NCBIfam" id="TIGR04294">
    <property type="entry name" value="pre_pil_HX9DG"/>
    <property type="match status" value="1"/>
</dbReference>
<feature type="domain" description="DUF1559" evidence="2">
    <location>
        <begin position="45"/>
        <end position="300"/>
    </location>
</feature>
<name>A0A5C6DIN7_9BACT</name>
<dbReference type="InterPro" id="IPR045584">
    <property type="entry name" value="Pilin-like"/>
</dbReference>
<dbReference type="InterPro" id="IPR027558">
    <property type="entry name" value="Pre_pil_HX9DG_C"/>
</dbReference>
<reference evidence="3 4" key="1">
    <citation type="submission" date="2019-02" db="EMBL/GenBank/DDBJ databases">
        <title>Deep-cultivation of Planctomycetes and their phenomic and genomic characterization uncovers novel biology.</title>
        <authorList>
            <person name="Wiegand S."/>
            <person name="Jogler M."/>
            <person name="Boedeker C."/>
            <person name="Pinto D."/>
            <person name="Vollmers J."/>
            <person name="Rivas-Marin E."/>
            <person name="Kohn T."/>
            <person name="Peeters S.H."/>
            <person name="Heuer A."/>
            <person name="Rast P."/>
            <person name="Oberbeckmann S."/>
            <person name="Bunk B."/>
            <person name="Jeske O."/>
            <person name="Meyerdierks A."/>
            <person name="Storesund J.E."/>
            <person name="Kallscheuer N."/>
            <person name="Luecker S."/>
            <person name="Lage O.M."/>
            <person name="Pohl T."/>
            <person name="Merkel B.J."/>
            <person name="Hornburger P."/>
            <person name="Mueller R.-W."/>
            <person name="Bruemmer F."/>
            <person name="Labrenz M."/>
            <person name="Spormann A.M."/>
            <person name="Op Den Camp H."/>
            <person name="Overmann J."/>
            <person name="Amann R."/>
            <person name="Jetten M.S.M."/>
            <person name="Mascher T."/>
            <person name="Medema M.H."/>
            <person name="Devos D.P."/>
            <person name="Kaster A.-K."/>
            <person name="Ovreas L."/>
            <person name="Rohde M."/>
            <person name="Galperin M.Y."/>
            <person name="Jogler C."/>
        </authorList>
    </citation>
    <scope>NUCLEOTIDE SEQUENCE [LARGE SCALE GENOMIC DNA]</scope>
    <source>
        <strain evidence="3 4">Q31b</strain>
    </source>
</reference>
<dbReference type="InterPro" id="IPR012902">
    <property type="entry name" value="N_methyl_site"/>
</dbReference>
<keyword evidence="1" id="KW-0472">Membrane</keyword>
<accession>A0A5C6DIN7</accession>
<dbReference type="SUPFAM" id="SSF54523">
    <property type="entry name" value="Pili subunits"/>
    <property type="match status" value="1"/>
</dbReference>
<keyword evidence="1" id="KW-0812">Transmembrane</keyword>
<dbReference type="EMBL" id="SJPY01000009">
    <property type="protein sequence ID" value="TWU35737.1"/>
    <property type="molecule type" value="Genomic_DNA"/>
</dbReference>
<dbReference type="PANTHER" id="PTHR30093">
    <property type="entry name" value="GENERAL SECRETION PATHWAY PROTEIN G"/>
    <property type="match status" value="1"/>
</dbReference>
<comment type="caution">
    <text evidence="3">The sequence shown here is derived from an EMBL/GenBank/DDBJ whole genome shotgun (WGS) entry which is preliminary data.</text>
</comment>
<protein>
    <recommendedName>
        <fullName evidence="2">DUF1559 domain-containing protein</fullName>
    </recommendedName>
</protein>
<dbReference type="Pfam" id="PF07963">
    <property type="entry name" value="N_methyl"/>
    <property type="match status" value="1"/>
</dbReference>
<dbReference type="Gene3D" id="3.30.700.10">
    <property type="entry name" value="Glycoprotein, Type 4 Pilin"/>
    <property type="match status" value="1"/>
</dbReference>
<keyword evidence="1" id="KW-1133">Transmembrane helix</keyword>
<evidence type="ECO:0000259" key="2">
    <source>
        <dbReference type="Pfam" id="PF07596"/>
    </source>
</evidence>
<dbReference type="NCBIfam" id="TIGR02532">
    <property type="entry name" value="IV_pilin_GFxxxE"/>
    <property type="match status" value="1"/>
</dbReference>
<proteinExistence type="predicted"/>
<dbReference type="Pfam" id="PF07596">
    <property type="entry name" value="SBP_bac_10"/>
    <property type="match status" value="1"/>
</dbReference>
<dbReference type="RefSeq" id="WP_146602368.1">
    <property type="nucleotide sequence ID" value="NZ_SJPY01000009.1"/>
</dbReference>
<dbReference type="AlphaFoldDB" id="A0A5C6DIN7"/>
<sequence>MKTLEKKKNKNKRPIQLPFGFTLVELLVVIAIIGILVGLLLPAVQAAREAARRMSCSNNMKQVGLGLQMYHDVYRELPAGWRGFEEDQETPHWFGVPGWSWSAAILPFLEQAAVQDNLIHFEYPISDPINDDARVAMIATYRCPSDIGDKTFPLNDGGPSVVTGISFPIEMATGNYIGMFGTEEFHLACNPSLPTCNGCEGNGTFFLNRQCRFADLLDGLSNTLVVGERNSLYAPSTWVGVVSGGEHGVARVAGVSSYPPNSKQTPTQYFHNFSSLHPGGTHFLRADGSVRMITEFIDEEVFHAISTRAGHEVFIEP</sequence>
<evidence type="ECO:0000256" key="1">
    <source>
        <dbReference type="SAM" id="Phobius"/>
    </source>
</evidence>
<dbReference type="PANTHER" id="PTHR30093:SF2">
    <property type="entry name" value="TYPE II SECRETION SYSTEM PROTEIN H"/>
    <property type="match status" value="1"/>
</dbReference>
<dbReference type="OrthoDB" id="255848at2"/>
<organism evidence="3 4">
    <name type="scientific">Novipirellula aureliae</name>
    <dbReference type="NCBI Taxonomy" id="2527966"/>
    <lineage>
        <taxon>Bacteria</taxon>
        <taxon>Pseudomonadati</taxon>
        <taxon>Planctomycetota</taxon>
        <taxon>Planctomycetia</taxon>
        <taxon>Pirellulales</taxon>
        <taxon>Pirellulaceae</taxon>
        <taxon>Novipirellula</taxon>
    </lineage>
</organism>
<evidence type="ECO:0000313" key="4">
    <source>
        <dbReference type="Proteomes" id="UP000315471"/>
    </source>
</evidence>
<dbReference type="InterPro" id="IPR011453">
    <property type="entry name" value="DUF1559"/>
</dbReference>